<name>W9YYJ8_FUSOX</name>
<dbReference type="HOGENOM" id="CLU_3125114_0_0_1"/>
<evidence type="ECO:0000313" key="1">
    <source>
        <dbReference type="EMBL" id="EXK24629.1"/>
    </source>
</evidence>
<protein>
    <submittedName>
        <fullName evidence="1">Uncharacterized protein</fullName>
    </submittedName>
</protein>
<dbReference type="AlphaFoldDB" id="W9YYJ8"/>
<organism evidence="1">
    <name type="scientific">Fusarium oxysporum f. sp. melonis 26406</name>
    <dbReference type="NCBI Taxonomy" id="1089452"/>
    <lineage>
        <taxon>Eukaryota</taxon>
        <taxon>Fungi</taxon>
        <taxon>Dikarya</taxon>
        <taxon>Ascomycota</taxon>
        <taxon>Pezizomycotina</taxon>
        <taxon>Sordariomycetes</taxon>
        <taxon>Hypocreomycetidae</taxon>
        <taxon>Hypocreales</taxon>
        <taxon>Nectriaceae</taxon>
        <taxon>Fusarium</taxon>
        <taxon>Fusarium oxysporum species complex</taxon>
    </lineage>
</organism>
<accession>W9YYJ8</accession>
<gene>
    <name evidence="1" type="ORF">FOMG_18652</name>
</gene>
<proteinExistence type="predicted"/>
<sequence length="50" mass="5569">MARRGENGDLFAYPGTYSLLLDVSTQARLEVTLTGKKTTLEKWPKAPKSE</sequence>
<dbReference type="Proteomes" id="UP000030703">
    <property type="component" value="Unassembled WGS sequence"/>
</dbReference>
<reference evidence="1" key="1">
    <citation type="submission" date="2012-04" db="EMBL/GenBank/DDBJ databases">
        <title>The Genome Sequence of Fusarium oxysporum melonis.</title>
        <authorList>
            <consortium name="The Broad Institute Genome Sequencing Platform"/>
            <person name="Ma L.-J."/>
            <person name="Gale L.R."/>
            <person name="Schwartz D.C."/>
            <person name="Zhou S."/>
            <person name="Corby-Kistler H."/>
            <person name="Young S.K."/>
            <person name="Zeng Q."/>
            <person name="Gargeya S."/>
            <person name="Fitzgerald M."/>
            <person name="Haas B."/>
            <person name="Abouelleil A."/>
            <person name="Alvarado L."/>
            <person name="Arachchi H.M."/>
            <person name="Berlin A."/>
            <person name="Brown A."/>
            <person name="Chapman S.B."/>
            <person name="Chen Z."/>
            <person name="Dunbar C."/>
            <person name="Freedman E."/>
            <person name="Gearin G."/>
            <person name="Goldberg J."/>
            <person name="Griggs A."/>
            <person name="Gujja S."/>
            <person name="Heiman D."/>
            <person name="Howarth C."/>
            <person name="Larson L."/>
            <person name="Lui A."/>
            <person name="MacDonald P.J.P."/>
            <person name="Montmayeur A."/>
            <person name="Murphy C."/>
            <person name="Neiman D."/>
            <person name="Pearson M."/>
            <person name="Priest M."/>
            <person name="Roberts A."/>
            <person name="Saif S."/>
            <person name="Shea T."/>
            <person name="Shenoy N."/>
            <person name="Sisk P."/>
            <person name="Stolte C."/>
            <person name="Sykes S."/>
            <person name="Wortman J."/>
            <person name="Nusbaum C."/>
            <person name="Birren B."/>
        </authorList>
    </citation>
    <scope>NUCLEOTIDE SEQUENCE</scope>
    <source>
        <strain evidence="1">26406</strain>
    </source>
</reference>
<dbReference type="EMBL" id="JH659467">
    <property type="protein sequence ID" value="EXK24629.1"/>
    <property type="molecule type" value="Genomic_DNA"/>
</dbReference>
<dbReference type="VEuPathDB" id="FungiDB:FOMG_18652"/>
<reference evidence="1" key="2">
    <citation type="submission" date="2012-05" db="EMBL/GenBank/DDBJ databases">
        <title>Annotation of the Genome Sequence of Fusarium oxysporum f. sp. melonis 26406.</title>
        <authorList>
            <consortium name="The Broad Institute Genomics Platform"/>
            <person name="Ma L.-J."/>
            <person name="Corby-Kistler H."/>
            <person name="Broz K."/>
            <person name="Gale L.R."/>
            <person name="Jonkers W."/>
            <person name="O'Donnell K."/>
            <person name="Ploetz R."/>
            <person name="Steinberg C."/>
            <person name="Schwartz D.C."/>
            <person name="VanEtten H."/>
            <person name="Zhou S."/>
            <person name="Young S.K."/>
            <person name="Zeng Q."/>
            <person name="Gargeya S."/>
            <person name="Fitzgerald M."/>
            <person name="Abouelleil A."/>
            <person name="Alvarado L."/>
            <person name="Chapman S.B."/>
            <person name="Gainer-Dewar J."/>
            <person name="Goldberg J."/>
            <person name="Griggs A."/>
            <person name="Gujja S."/>
            <person name="Hansen M."/>
            <person name="Howarth C."/>
            <person name="Imamovic A."/>
            <person name="Ireland A."/>
            <person name="Larimer J."/>
            <person name="McCowan C."/>
            <person name="Murphy C."/>
            <person name="Pearson M."/>
            <person name="Poon T.W."/>
            <person name="Priest M."/>
            <person name="Roberts A."/>
            <person name="Saif S."/>
            <person name="Shea T."/>
            <person name="Sykes S."/>
            <person name="Wortman J."/>
            <person name="Nusbaum C."/>
            <person name="Birren B."/>
        </authorList>
    </citation>
    <scope>NUCLEOTIDE SEQUENCE</scope>
    <source>
        <strain evidence="1">26406</strain>
    </source>
</reference>